<organism evidence="1 2">
    <name type="scientific">Austropuccinia psidii MF-1</name>
    <dbReference type="NCBI Taxonomy" id="1389203"/>
    <lineage>
        <taxon>Eukaryota</taxon>
        <taxon>Fungi</taxon>
        <taxon>Dikarya</taxon>
        <taxon>Basidiomycota</taxon>
        <taxon>Pucciniomycotina</taxon>
        <taxon>Pucciniomycetes</taxon>
        <taxon>Pucciniales</taxon>
        <taxon>Sphaerophragmiaceae</taxon>
        <taxon>Austropuccinia</taxon>
    </lineage>
</organism>
<gene>
    <name evidence="1" type="ORF">O181_010150</name>
</gene>
<keyword evidence="2" id="KW-1185">Reference proteome</keyword>
<protein>
    <submittedName>
        <fullName evidence="1">Uncharacterized protein</fullName>
    </submittedName>
</protein>
<evidence type="ECO:0000313" key="2">
    <source>
        <dbReference type="Proteomes" id="UP000765509"/>
    </source>
</evidence>
<dbReference type="AlphaFoldDB" id="A0A9Q3BSM7"/>
<proteinExistence type="predicted"/>
<dbReference type="Proteomes" id="UP000765509">
    <property type="component" value="Unassembled WGS sequence"/>
</dbReference>
<comment type="caution">
    <text evidence="1">The sequence shown here is derived from an EMBL/GenBank/DDBJ whole genome shotgun (WGS) entry which is preliminary data.</text>
</comment>
<name>A0A9Q3BSM7_9BASI</name>
<sequence length="128" mass="14189">MQWSEELFCSKQTFVLNEILTLKLTLPPFVEPSQHNEAPISGLSEFPVSQVPLTENNSTCEPGPEVSLMNSTEEPFDKFSFQLQFPFPTSSACPSTPHLFIIIDNTLVNSPSPKIPSVASEHTIRSIP</sequence>
<dbReference type="EMBL" id="AVOT02002459">
    <property type="protein sequence ID" value="MBW0470435.1"/>
    <property type="molecule type" value="Genomic_DNA"/>
</dbReference>
<accession>A0A9Q3BSM7</accession>
<evidence type="ECO:0000313" key="1">
    <source>
        <dbReference type="EMBL" id="MBW0470435.1"/>
    </source>
</evidence>
<reference evidence="1" key="1">
    <citation type="submission" date="2021-03" db="EMBL/GenBank/DDBJ databases">
        <title>Draft genome sequence of rust myrtle Austropuccinia psidii MF-1, a brazilian biotype.</title>
        <authorList>
            <person name="Quecine M.C."/>
            <person name="Pachon D.M.R."/>
            <person name="Bonatelli M.L."/>
            <person name="Correr F.H."/>
            <person name="Franceschini L.M."/>
            <person name="Leite T.F."/>
            <person name="Margarido G.R.A."/>
            <person name="Almeida C.A."/>
            <person name="Ferrarezi J.A."/>
            <person name="Labate C.A."/>
        </authorList>
    </citation>
    <scope>NUCLEOTIDE SEQUENCE</scope>
    <source>
        <strain evidence="1">MF-1</strain>
    </source>
</reference>